<proteinExistence type="predicted"/>
<reference evidence="1 2" key="1">
    <citation type="journal article" date="2017" name="Int. J. Syst. Evol. Microbiol.">
        <title>Ramlibacter monticola sp. nov., isolated from forest soil.</title>
        <authorList>
            <person name="Chaudhary D.K."/>
            <person name="Kim J."/>
        </authorList>
    </citation>
    <scope>NUCLEOTIDE SEQUENCE [LARGE SCALE GENOMIC DNA]</scope>
    <source>
        <strain evidence="1 2">KACC 19175</strain>
    </source>
</reference>
<sequence>MVLHVECEPGVGGAPEPHVVWFGARRVEVSAVVDRWYGETQRWWKVDTAEGPYVLRLDEPSGTWDLAAVVRT</sequence>
<comment type="caution">
    <text evidence="1">The sequence shown here is derived from an EMBL/GenBank/DDBJ whole genome shotgun (WGS) entry which is preliminary data.</text>
</comment>
<evidence type="ECO:0000313" key="2">
    <source>
        <dbReference type="Proteomes" id="UP000599109"/>
    </source>
</evidence>
<evidence type="ECO:0000313" key="1">
    <source>
        <dbReference type="EMBL" id="MBL0395231.1"/>
    </source>
</evidence>
<organism evidence="1 2">
    <name type="scientific">Ramlibacter monticola</name>
    <dbReference type="NCBI Taxonomy" id="1926872"/>
    <lineage>
        <taxon>Bacteria</taxon>
        <taxon>Pseudomonadati</taxon>
        <taxon>Pseudomonadota</taxon>
        <taxon>Betaproteobacteria</taxon>
        <taxon>Burkholderiales</taxon>
        <taxon>Comamonadaceae</taxon>
        <taxon>Ramlibacter</taxon>
    </lineage>
</organism>
<name>A0A936ZCB8_9BURK</name>
<keyword evidence="2" id="KW-1185">Reference proteome</keyword>
<dbReference type="EMBL" id="JAEQNE010000013">
    <property type="protein sequence ID" value="MBL0395231.1"/>
    <property type="molecule type" value="Genomic_DNA"/>
</dbReference>
<dbReference type="Proteomes" id="UP000599109">
    <property type="component" value="Unassembled WGS sequence"/>
</dbReference>
<dbReference type="AlphaFoldDB" id="A0A936ZCB8"/>
<accession>A0A936ZCB8</accession>
<protein>
    <submittedName>
        <fullName evidence="1">Uncharacterized protein</fullName>
    </submittedName>
</protein>
<dbReference type="RefSeq" id="WP_201677903.1">
    <property type="nucleotide sequence ID" value="NZ_JAEQNE010000013.1"/>
</dbReference>
<gene>
    <name evidence="1" type="ORF">JJ685_29135</name>
</gene>